<keyword evidence="2" id="KW-1133">Transmembrane helix</keyword>
<feature type="region of interest" description="Disordered" evidence="1">
    <location>
        <begin position="91"/>
        <end position="119"/>
    </location>
</feature>
<proteinExistence type="predicted"/>
<gene>
    <name evidence="3" type="ORF">LY90DRAFT_673769</name>
</gene>
<accession>A0A1Y2B7W5</accession>
<evidence type="ECO:0000256" key="1">
    <source>
        <dbReference type="SAM" id="MobiDB-lite"/>
    </source>
</evidence>
<reference evidence="3 4" key="1">
    <citation type="submission" date="2016-08" db="EMBL/GenBank/DDBJ databases">
        <title>A Parts List for Fungal Cellulosomes Revealed by Comparative Genomics.</title>
        <authorList>
            <consortium name="DOE Joint Genome Institute"/>
            <person name="Haitjema C.H."/>
            <person name="Gilmore S.P."/>
            <person name="Henske J.K."/>
            <person name="Solomon K.V."/>
            <person name="De Groot R."/>
            <person name="Kuo A."/>
            <person name="Mondo S.J."/>
            <person name="Salamov A.A."/>
            <person name="Labutti K."/>
            <person name="Zhao Z."/>
            <person name="Chiniquy J."/>
            <person name="Barry K."/>
            <person name="Brewer H.M."/>
            <person name="Purvine S.O."/>
            <person name="Wright A.T."/>
            <person name="Boxma B."/>
            <person name="Van Alen T."/>
            <person name="Hackstein J.H."/>
            <person name="Baker S.E."/>
            <person name="Grigoriev I.V."/>
            <person name="O'Malley M.A."/>
        </authorList>
    </citation>
    <scope>NUCLEOTIDE SEQUENCE [LARGE SCALE GENOMIC DNA]</scope>
    <source>
        <strain evidence="3 4">G1</strain>
    </source>
</reference>
<name>A0A1Y2B7W5_9FUNG</name>
<dbReference type="OrthoDB" id="10671640at2759"/>
<keyword evidence="4" id="KW-1185">Reference proteome</keyword>
<dbReference type="Proteomes" id="UP000193920">
    <property type="component" value="Unassembled WGS sequence"/>
</dbReference>
<protein>
    <submittedName>
        <fullName evidence="3">Uncharacterized protein</fullName>
    </submittedName>
</protein>
<feature type="region of interest" description="Disordered" evidence="1">
    <location>
        <begin position="929"/>
        <end position="1010"/>
    </location>
</feature>
<evidence type="ECO:0000313" key="4">
    <source>
        <dbReference type="Proteomes" id="UP000193920"/>
    </source>
</evidence>
<organism evidence="3 4">
    <name type="scientific">Neocallimastix californiae</name>
    <dbReference type="NCBI Taxonomy" id="1754190"/>
    <lineage>
        <taxon>Eukaryota</taxon>
        <taxon>Fungi</taxon>
        <taxon>Fungi incertae sedis</taxon>
        <taxon>Chytridiomycota</taxon>
        <taxon>Chytridiomycota incertae sedis</taxon>
        <taxon>Neocallimastigomycetes</taxon>
        <taxon>Neocallimastigales</taxon>
        <taxon>Neocallimastigaceae</taxon>
        <taxon>Neocallimastix</taxon>
    </lineage>
</organism>
<keyword evidence="2" id="KW-0812">Transmembrane</keyword>
<feature type="compositionally biased region" description="Polar residues" evidence="1">
    <location>
        <begin position="91"/>
        <end position="106"/>
    </location>
</feature>
<feature type="compositionally biased region" description="Basic and acidic residues" evidence="1">
    <location>
        <begin position="932"/>
        <end position="976"/>
    </location>
</feature>
<dbReference type="AlphaFoldDB" id="A0A1Y2B7W5"/>
<feature type="transmembrane region" description="Helical" evidence="2">
    <location>
        <begin position="12"/>
        <end position="29"/>
    </location>
</feature>
<keyword evidence="2" id="KW-0472">Membrane</keyword>
<evidence type="ECO:0000256" key="2">
    <source>
        <dbReference type="SAM" id="Phobius"/>
    </source>
</evidence>
<evidence type="ECO:0000313" key="3">
    <source>
        <dbReference type="EMBL" id="ORY30620.1"/>
    </source>
</evidence>
<comment type="caution">
    <text evidence="3">The sequence shown here is derived from an EMBL/GenBank/DDBJ whole genome shotgun (WGS) entry which is preliminary data.</text>
</comment>
<feature type="compositionally biased region" description="Acidic residues" evidence="1">
    <location>
        <begin position="977"/>
        <end position="992"/>
    </location>
</feature>
<sequence length="1086" mass="123048">MIEISRKALELIVIGLIILVVILLIILFICCCKYFNKSSNTVSREIKFTDGINKSNDQVRKSFNFSDDNNNLNNLNAFKSLYSQTSDKSTTLNSYTSRSKQNSNENIDVPTATYYPSTTNRSMMENVDQESLNRSYLSNNISINNSNYVTYDIGNPSLQRISYSSTNATNDSQLMPPVKSLVNYSYTEINDVRRNRGQNVLERKQYMMSPTLTSNGRVATPSVLSSKASSSIIASPQPGNMGRNSNIKNIPMTNDNYSQLNLHENSFQSNRSHVSYTNSTPQERGYFNSNIYQKLPMSKSFNTENIHSSHLSPRQQNAALNIGNIHVGKSFSIEDLETMHHYNMEEVDSIVDNAESILDALSHHSFSSSNNQSVNLLGGNINKPNTGLRNSMISNNMGNISNVAVKARSSLDLQDTSFTSSQNPVDAIVGNMNSELIQRSRNRSHSNSQNNNFQKTIPLQVQPSMNTYLSEIPEGQVINNSRHKSESVIDQSNYESSFSESTIKASRLYPNAKNNYENDGYRNVNIIPAELKNHDSSFYIDEDETTSPKQSRYVHLRDQIRLESEADINDLSKVKIQRLYDPENGNNNSNILGPLSPTNTFMNLNLNNGGFLNYKKEQLKENFIHRRNKNRNRTNNYNIAVSDYNQAKVKRSYISLNSQDGDGHDYGNDNDNGNNISFDQNSILKSPSSFVINSPISQITPIKSNENLLRTNRLKETTQGISSDKNVIYGHQVENNNSYAHESTFDDDNNLINSSIVGTIGRSTLDHSFVRNNNTNHTIGNLSHMSRNGYHPSITKSNTSFMSHNEDDDNSIYAEGQSLISFENINIPKVKHTHRLTNIEEKIPEIHKVEVNYSINNLGETYDVNDEIEKDVFMRPSMVRYVEIEPSPVLQQEAETTCILYVSSSNSSSDQSSISQNILDDLNNNINEEEKEVEKKEEKDDEIKDDKEKKEEEKKDENEEEKEKKNEDEEEKKNENENENEEKEKEDDDEEETAKNERLESPMTIVTMASPSSSNNEIIIKNDDLLKEIKNRDSNSSCIELLKHNSNNDDDEDFSSPTLTLHESSVNNVINLENNNGESKLKVIEA</sequence>
<dbReference type="EMBL" id="MCOG01000173">
    <property type="protein sequence ID" value="ORY30620.1"/>
    <property type="molecule type" value="Genomic_DNA"/>
</dbReference>